<dbReference type="EMBL" id="CM046394">
    <property type="protein sequence ID" value="KAI8545741.1"/>
    <property type="molecule type" value="Genomic_DNA"/>
</dbReference>
<evidence type="ECO:0000313" key="1">
    <source>
        <dbReference type="EMBL" id="KAI8545741.1"/>
    </source>
</evidence>
<sequence>MDLIVRPTCECLPGFSLEDPNNKFSGCKQDKVRKCEPGGSNPEELFEIHAVSITFWPSSSNYERFPLSSEDDCSRSCISDCNCVVVVIKNGTCWKKKLPLSNGRLEQSTYGKALVKVPKSDDSSKFPLSLNSDEGKKNQ</sequence>
<gene>
    <name evidence="1" type="ORF">RHMOL_Rhmol07G0061600</name>
</gene>
<keyword evidence="2" id="KW-1185">Reference proteome</keyword>
<proteinExistence type="predicted"/>
<reference evidence="1" key="1">
    <citation type="submission" date="2022-02" db="EMBL/GenBank/DDBJ databases">
        <title>Plant Genome Project.</title>
        <authorList>
            <person name="Zhang R.-G."/>
        </authorList>
    </citation>
    <scope>NUCLEOTIDE SEQUENCE</scope>
    <source>
        <strain evidence="1">AT1</strain>
    </source>
</reference>
<protein>
    <submittedName>
        <fullName evidence="1">Uncharacterized protein</fullName>
    </submittedName>
</protein>
<dbReference type="Proteomes" id="UP001062846">
    <property type="component" value="Chromosome 7"/>
</dbReference>
<name>A0ACC0MXJ8_RHOML</name>
<organism evidence="1 2">
    <name type="scientific">Rhododendron molle</name>
    <name type="common">Chinese azalea</name>
    <name type="synonym">Azalea mollis</name>
    <dbReference type="NCBI Taxonomy" id="49168"/>
    <lineage>
        <taxon>Eukaryota</taxon>
        <taxon>Viridiplantae</taxon>
        <taxon>Streptophyta</taxon>
        <taxon>Embryophyta</taxon>
        <taxon>Tracheophyta</taxon>
        <taxon>Spermatophyta</taxon>
        <taxon>Magnoliopsida</taxon>
        <taxon>eudicotyledons</taxon>
        <taxon>Gunneridae</taxon>
        <taxon>Pentapetalae</taxon>
        <taxon>asterids</taxon>
        <taxon>Ericales</taxon>
        <taxon>Ericaceae</taxon>
        <taxon>Ericoideae</taxon>
        <taxon>Rhodoreae</taxon>
        <taxon>Rhododendron</taxon>
    </lineage>
</organism>
<comment type="caution">
    <text evidence="1">The sequence shown here is derived from an EMBL/GenBank/DDBJ whole genome shotgun (WGS) entry which is preliminary data.</text>
</comment>
<accession>A0ACC0MXJ8</accession>
<evidence type="ECO:0000313" key="2">
    <source>
        <dbReference type="Proteomes" id="UP001062846"/>
    </source>
</evidence>